<dbReference type="Proteomes" id="UP001595767">
    <property type="component" value="Unassembled WGS sequence"/>
</dbReference>
<keyword evidence="3" id="KW-1185">Reference proteome</keyword>
<dbReference type="InterPro" id="IPR041581">
    <property type="entry name" value="Glyoxalase_6"/>
</dbReference>
<dbReference type="InterPro" id="IPR029068">
    <property type="entry name" value="Glyas_Bleomycin-R_OHBP_Dase"/>
</dbReference>
<dbReference type="RefSeq" id="WP_378551706.1">
    <property type="nucleotide sequence ID" value="NZ_JBHSBA010000007.1"/>
</dbReference>
<dbReference type="EMBL" id="JBHSBA010000007">
    <property type="protein sequence ID" value="MFC4126756.1"/>
    <property type="molecule type" value="Genomic_DNA"/>
</dbReference>
<evidence type="ECO:0000259" key="1">
    <source>
        <dbReference type="Pfam" id="PF18029"/>
    </source>
</evidence>
<dbReference type="PANTHER" id="PTHR35908:SF1">
    <property type="entry name" value="CONSERVED PROTEIN"/>
    <property type="match status" value="1"/>
</dbReference>
<proteinExistence type="predicted"/>
<comment type="caution">
    <text evidence="2">The sequence shown here is derived from an EMBL/GenBank/DDBJ whole genome shotgun (WGS) entry which is preliminary data.</text>
</comment>
<gene>
    <name evidence="2" type="ORF">ACFOW8_17600</name>
</gene>
<protein>
    <submittedName>
        <fullName evidence="2">VOC family protein</fullName>
    </submittedName>
</protein>
<dbReference type="CDD" id="cd06587">
    <property type="entry name" value="VOC"/>
    <property type="match status" value="1"/>
</dbReference>
<evidence type="ECO:0000313" key="2">
    <source>
        <dbReference type="EMBL" id="MFC4126756.1"/>
    </source>
</evidence>
<dbReference type="PANTHER" id="PTHR35908">
    <property type="entry name" value="HYPOTHETICAL FUSION PROTEIN"/>
    <property type="match status" value="1"/>
</dbReference>
<dbReference type="Gene3D" id="3.10.180.10">
    <property type="entry name" value="2,3-Dihydroxybiphenyl 1,2-Dioxygenase, domain 1"/>
    <property type="match status" value="2"/>
</dbReference>
<feature type="domain" description="Glyoxalase-like" evidence="1">
    <location>
        <begin position="8"/>
        <end position="107"/>
    </location>
</feature>
<feature type="domain" description="Glyoxalase-like" evidence="1">
    <location>
        <begin position="133"/>
        <end position="235"/>
    </location>
</feature>
<name>A0ABV8L8B5_9NOCA</name>
<organism evidence="2 3">
    <name type="scientific">Nocardia rhizosphaerae</name>
    <dbReference type="NCBI Taxonomy" id="1691571"/>
    <lineage>
        <taxon>Bacteria</taxon>
        <taxon>Bacillati</taxon>
        <taxon>Actinomycetota</taxon>
        <taxon>Actinomycetes</taxon>
        <taxon>Mycobacteriales</taxon>
        <taxon>Nocardiaceae</taxon>
        <taxon>Nocardia</taxon>
    </lineage>
</organism>
<evidence type="ECO:0000313" key="3">
    <source>
        <dbReference type="Proteomes" id="UP001595767"/>
    </source>
</evidence>
<reference evidence="3" key="1">
    <citation type="journal article" date="2019" name="Int. J. Syst. Evol. Microbiol.">
        <title>The Global Catalogue of Microorganisms (GCM) 10K type strain sequencing project: providing services to taxonomists for standard genome sequencing and annotation.</title>
        <authorList>
            <consortium name="The Broad Institute Genomics Platform"/>
            <consortium name="The Broad Institute Genome Sequencing Center for Infectious Disease"/>
            <person name="Wu L."/>
            <person name="Ma J."/>
        </authorList>
    </citation>
    <scope>NUCLEOTIDE SEQUENCE [LARGE SCALE GENOMIC DNA]</scope>
    <source>
        <strain evidence="3">CGMCC 4.7204</strain>
    </source>
</reference>
<dbReference type="Pfam" id="PF18029">
    <property type="entry name" value="Glyoxalase_6"/>
    <property type="match status" value="2"/>
</dbReference>
<accession>A0ABV8L8B5</accession>
<sequence length="247" mass="26689">MIRWMWAFLDRPAESFDECVRFWATVTGSTVSAPRGERGEFVTLLPERGQAWVKMQAVGDGGGIHLDLDVDDVAAAVSVATRLGATVRTVEPDYTVLTSPAGQTFCCTPYRREAPALTAVVTAPDGTRTRLDQICLDLSAADLTVDTVFWQELTDWPLSPGRRPEFARLRGGDGPLQFLLQRLDTPRPAGAHVDLASTDIAATAAWHESLGATHVADGSGWIVLRDPSGTTYCVTGRDPDTGLLPTH</sequence>
<dbReference type="SUPFAM" id="SSF54593">
    <property type="entry name" value="Glyoxalase/Bleomycin resistance protein/Dihydroxybiphenyl dioxygenase"/>
    <property type="match status" value="2"/>
</dbReference>